<evidence type="ECO:0000313" key="4">
    <source>
        <dbReference type="Proteomes" id="UP000683139"/>
    </source>
</evidence>
<keyword evidence="2" id="KW-0472">Membrane</keyword>
<evidence type="ECO:0000313" key="3">
    <source>
        <dbReference type="EMBL" id="GIP18552.1"/>
    </source>
</evidence>
<reference evidence="3" key="1">
    <citation type="submission" date="2021-03" db="EMBL/GenBank/DDBJ databases">
        <title>Antimicrobial resistance genes in bacteria isolated from Japanese honey, and their potential for conferring macrolide and lincosamide resistance in the American foulbrood pathogen Paenibacillus larvae.</title>
        <authorList>
            <person name="Okamoto M."/>
            <person name="Kumagai M."/>
            <person name="Kanamori H."/>
            <person name="Takamatsu D."/>
        </authorList>
    </citation>
    <scope>NUCLEOTIDE SEQUENCE</scope>
    <source>
        <strain evidence="3">J40TS1</strain>
    </source>
</reference>
<feature type="transmembrane region" description="Helical" evidence="2">
    <location>
        <begin position="241"/>
        <end position="263"/>
    </location>
</feature>
<dbReference type="AlphaFoldDB" id="A0A919YST5"/>
<keyword evidence="2" id="KW-1133">Transmembrane helix</keyword>
<dbReference type="EMBL" id="BOSE01000009">
    <property type="protein sequence ID" value="GIP18552.1"/>
    <property type="molecule type" value="Genomic_DNA"/>
</dbReference>
<dbReference type="GO" id="GO:0042925">
    <property type="term" value="F:benzoate transmembrane transporter activity"/>
    <property type="evidence" value="ECO:0007669"/>
    <property type="project" value="InterPro"/>
</dbReference>
<proteinExistence type="predicted"/>
<feature type="transmembrane region" description="Helical" evidence="2">
    <location>
        <begin position="166"/>
        <end position="186"/>
    </location>
</feature>
<evidence type="ECO:0000256" key="1">
    <source>
        <dbReference type="SAM" id="MobiDB-lite"/>
    </source>
</evidence>
<feature type="transmembrane region" description="Helical" evidence="2">
    <location>
        <begin position="309"/>
        <end position="329"/>
    </location>
</feature>
<protein>
    <submittedName>
        <fullName evidence="3">Benzoate transporter</fullName>
    </submittedName>
</protein>
<comment type="caution">
    <text evidence="3">The sequence shown here is derived from an EMBL/GenBank/DDBJ whole genome shotgun (WGS) entry which is preliminary data.</text>
</comment>
<accession>A0A919YST5</accession>
<feature type="transmembrane region" description="Helical" evidence="2">
    <location>
        <begin position="206"/>
        <end position="229"/>
    </location>
</feature>
<evidence type="ECO:0000256" key="2">
    <source>
        <dbReference type="SAM" id="Phobius"/>
    </source>
</evidence>
<keyword evidence="2" id="KW-0812">Transmembrane</keyword>
<feature type="transmembrane region" description="Helical" evidence="2">
    <location>
        <begin position="64"/>
        <end position="85"/>
    </location>
</feature>
<dbReference type="InterPro" id="IPR004711">
    <property type="entry name" value="Benzoate_Transporter"/>
</dbReference>
<feature type="transmembrane region" description="Helical" evidence="2">
    <location>
        <begin position="6"/>
        <end position="26"/>
    </location>
</feature>
<feature type="transmembrane region" description="Helical" evidence="2">
    <location>
        <begin position="38"/>
        <end position="58"/>
    </location>
</feature>
<dbReference type="RefSeq" id="WP_213519132.1">
    <property type="nucleotide sequence ID" value="NZ_BOSE01000009.1"/>
</dbReference>
<sequence>MTQKQWSAGLMSALMTCTGGTILVVHSAAQLGMNERQMLSWMFVSYTLAGLFNLLLAWRYKLPIAGAHSLTAIAFLSTVSVQLTLPQIVGSFIMAGAIVAILGLTRVFNVIFKHIPRPVIDAMLAGIIAHYILELVPAFQANPLVGLLALIGFFLIPKYFKALPPIFGVIVLGLIGLMITYSFPAVDPLRYQLPLVTIPEFTWQGFISLAVPISVLVLSNDIAVALAALGKNGYPAPVNRIITYSGLASMFGGLFNGHTINIGGMMTTMCSSEEAGAKQKRYRAAILSSLLCVIFGIFAWLVVPYVTILPSYFIAMIIGYSLLGIFLNSMNAAFGNKQYRFSVLFAFVISAAGITMLGISAALWSLIVGTLIARLLKEHTSQDVRTQALEDEQEKDSAHAQAKSDYDIGG</sequence>
<organism evidence="3 4">
    <name type="scientific">Paenibacillus montaniterrae</name>
    <dbReference type="NCBI Taxonomy" id="429341"/>
    <lineage>
        <taxon>Bacteria</taxon>
        <taxon>Bacillati</taxon>
        <taxon>Bacillota</taxon>
        <taxon>Bacilli</taxon>
        <taxon>Bacillales</taxon>
        <taxon>Paenibacillaceae</taxon>
        <taxon>Paenibacillus</taxon>
    </lineage>
</organism>
<feature type="transmembrane region" description="Helical" evidence="2">
    <location>
        <begin position="92"/>
        <end position="112"/>
    </location>
</feature>
<feature type="compositionally biased region" description="Basic and acidic residues" evidence="1">
    <location>
        <begin position="395"/>
        <end position="410"/>
    </location>
</feature>
<dbReference type="PANTHER" id="PTHR30199:SF0">
    <property type="entry name" value="INNER MEMBRANE PROTEIN YDCO"/>
    <property type="match status" value="1"/>
</dbReference>
<dbReference type="GO" id="GO:0005886">
    <property type="term" value="C:plasma membrane"/>
    <property type="evidence" value="ECO:0007669"/>
    <property type="project" value="TreeGrafter"/>
</dbReference>
<dbReference type="Proteomes" id="UP000683139">
    <property type="component" value="Unassembled WGS sequence"/>
</dbReference>
<name>A0A919YST5_9BACL</name>
<dbReference type="PANTHER" id="PTHR30199">
    <property type="entry name" value="MFS FAMILY TRANSPORTER, PREDICTED SUBSTRATE BENZOATE"/>
    <property type="match status" value="1"/>
</dbReference>
<keyword evidence="4" id="KW-1185">Reference proteome</keyword>
<feature type="transmembrane region" description="Helical" evidence="2">
    <location>
        <begin position="341"/>
        <end position="367"/>
    </location>
</feature>
<feature type="transmembrane region" description="Helical" evidence="2">
    <location>
        <begin position="284"/>
        <end position="303"/>
    </location>
</feature>
<feature type="region of interest" description="Disordered" evidence="1">
    <location>
        <begin position="388"/>
        <end position="410"/>
    </location>
</feature>
<gene>
    <name evidence="3" type="ORF">J40TS1_41940</name>
</gene>
<dbReference type="Pfam" id="PF03594">
    <property type="entry name" value="BenE"/>
    <property type="match status" value="1"/>
</dbReference>